<reference evidence="1 2" key="1">
    <citation type="submission" date="2020-05" db="EMBL/GenBank/DDBJ databases">
        <title>Identification and distribution of gene clusters putatively required for synthesis of sphingolipid metabolism inhibitors in phylogenetically diverse species of the filamentous fungus Fusarium.</title>
        <authorList>
            <person name="Kim H.-S."/>
            <person name="Busman M."/>
            <person name="Brown D.W."/>
            <person name="Divon H."/>
            <person name="Uhlig S."/>
            <person name="Proctor R.H."/>
        </authorList>
    </citation>
    <scope>NUCLEOTIDE SEQUENCE [LARGE SCALE GENOMIC DNA]</scope>
    <source>
        <strain evidence="1 2">NRRL 36939</strain>
    </source>
</reference>
<dbReference type="PROSITE" id="PS00108">
    <property type="entry name" value="PROTEIN_KINASE_ST"/>
    <property type="match status" value="1"/>
</dbReference>
<keyword evidence="2" id="KW-1185">Reference proteome</keyword>
<keyword evidence="1" id="KW-0418">Kinase</keyword>
<protein>
    <submittedName>
        <fullName evidence="1">Serine threonine kinase</fullName>
    </submittedName>
</protein>
<dbReference type="Proteomes" id="UP000546213">
    <property type="component" value="Unassembled WGS sequence"/>
</dbReference>
<organism evidence="1 2">
    <name type="scientific">Fusarium pseudocircinatum</name>
    <dbReference type="NCBI Taxonomy" id="56676"/>
    <lineage>
        <taxon>Eukaryota</taxon>
        <taxon>Fungi</taxon>
        <taxon>Dikarya</taxon>
        <taxon>Ascomycota</taxon>
        <taxon>Pezizomycotina</taxon>
        <taxon>Sordariomycetes</taxon>
        <taxon>Hypocreomycetidae</taxon>
        <taxon>Hypocreales</taxon>
        <taxon>Nectriaceae</taxon>
        <taxon>Fusarium</taxon>
        <taxon>Fusarium fujikuroi species complex</taxon>
    </lineage>
</organism>
<name>A0A8H5P9N5_9HYPO</name>
<gene>
    <name evidence="1" type="ORF">FPCIR_5650</name>
</gene>
<evidence type="ECO:0000313" key="1">
    <source>
        <dbReference type="EMBL" id="KAF5592538.1"/>
    </source>
</evidence>
<proteinExistence type="predicted"/>
<dbReference type="EMBL" id="JAAOAS010000118">
    <property type="protein sequence ID" value="KAF5592538.1"/>
    <property type="molecule type" value="Genomic_DNA"/>
</dbReference>
<dbReference type="OrthoDB" id="10252171at2759"/>
<keyword evidence="1" id="KW-0808">Transferase</keyword>
<evidence type="ECO:0000313" key="2">
    <source>
        <dbReference type="Proteomes" id="UP000546213"/>
    </source>
</evidence>
<dbReference type="GO" id="GO:0004672">
    <property type="term" value="F:protein kinase activity"/>
    <property type="evidence" value="ECO:0007669"/>
    <property type="project" value="InterPro"/>
</dbReference>
<sequence>MIGTDDNLNKASYVSREATLIAAAVQIILFCGTSYIKRYEDYSRDPKKYTHRYPISDPDIPIKTRIRLVVEYLHGQGLFHTDIKPRNIMIRSWSPINVVLGDCAEDRNAITSCGHLPFLSHTLPTQQPRASLEILSPAAFKSRHLRPRNLVSFQNPATFTPGHLVILIQSYSLDMSRAAKSIIATLSLPPFDRLPAGIRKMIHEFAVAADDARILPECKSMSKPGAKASVCMELLSVRLVSHSFHATINNIFPYAGKVVLIEDSGAFRLGERWTSKILFDPKRDILRISSNRVPRLKRCGEVEALSRSLVRYLMLAQHSTHRWAGDLDLDDDPWEGNVLVRKPLPSALSGLQEFTFVMHEGYLA</sequence>
<dbReference type="InterPro" id="IPR008271">
    <property type="entry name" value="Ser/Thr_kinase_AS"/>
</dbReference>
<accession>A0A8H5P9N5</accession>
<dbReference type="Gene3D" id="1.10.510.10">
    <property type="entry name" value="Transferase(Phosphotransferase) domain 1"/>
    <property type="match status" value="1"/>
</dbReference>
<dbReference type="AlphaFoldDB" id="A0A8H5P9N5"/>
<comment type="caution">
    <text evidence="1">The sequence shown here is derived from an EMBL/GenBank/DDBJ whole genome shotgun (WGS) entry which is preliminary data.</text>
</comment>
<dbReference type="InterPro" id="IPR011009">
    <property type="entry name" value="Kinase-like_dom_sf"/>
</dbReference>
<dbReference type="SUPFAM" id="SSF56112">
    <property type="entry name" value="Protein kinase-like (PK-like)"/>
    <property type="match status" value="1"/>
</dbReference>